<dbReference type="RefSeq" id="WP_034572858.1">
    <property type="nucleotide sequence ID" value="NZ_JQBS01000024.1"/>
</dbReference>
<dbReference type="InterPro" id="IPR001387">
    <property type="entry name" value="Cro/C1-type_HTH"/>
</dbReference>
<dbReference type="PROSITE" id="PS50943">
    <property type="entry name" value="HTH_CROC1"/>
    <property type="match status" value="1"/>
</dbReference>
<dbReference type="PATRIC" id="fig|1449336.4.peg.988"/>
<dbReference type="Pfam" id="PF01381">
    <property type="entry name" value="HTH_3"/>
    <property type="match status" value="1"/>
</dbReference>
<dbReference type="SUPFAM" id="SSF47413">
    <property type="entry name" value="lambda repressor-like DNA-binding domains"/>
    <property type="match status" value="1"/>
</dbReference>
<name>A0A0R2HVM2_CARDV</name>
<evidence type="ECO:0000259" key="1">
    <source>
        <dbReference type="PROSITE" id="PS50943"/>
    </source>
</evidence>
<dbReference type="InterPro" id="IPR010982">
    <property type="entry name" value="Lambda_DNA-bd_dom_sf"/>
</dbReference>
<proteinExistence type="predicted"/>
<protein>
    <recommendedName>
        <fullName evidence="1">HTH cro/C1-type domain-containing protein</fullName>
    </recommendedName>
</protein>
<accession>A0A0R2HVM2</accession>
<comment type="caution">
    <text evidence="2">The sequence shown here is derived from an EMBL/GenBank/DDBJ whole genome shotgun (WGS) entry which is preliminary data.</text>
</comment>
<dbReference type="AlphaFoldDB" id="A0A0R2HVM2"/>
<dbReference type="Gene3D" id="1.10.260.40">
    <property type="entry name" value="lambda repressor-like DNA-binding domains"/>
    <property type="match status" value="1"/>
</dbReference>
<sequence length="116" mass="13717">MSIYEKIRLLAKEKKISIAELERTLNFGNSTIRKWEHQSPSVDRLQKVADYFNVSISTLINENNIHYSKEQECIEELSQFILLKTHGLAEETQAYLIEDFKDYLEFKSDKVRSEEK</sequence>
<keyword evidence="3" id="KW-1185">Reference proteome</keyword>
<feature type="domain" description="HTH cro/C1-type" evidence="1">
    <location>
        <begin position="7"/>
        <end position="59"/>
    </location>
</feature>
<reference evidence="2 3" key="1">
    <citation type="journal article" date="2015" name="Genome Announc.">
        <title>Expanding the biotechnology potential of lactobacilli through comparative genomics of 213 strains and associated genera.</title>
        <authorList>
            <person name="Sun Z."/>
            <person name="Harris H.M."/>
            <person name="McCann A."/>
            <person name="Guo C."/>
            <person name="Argimon S."/>
            <person name="Zhang W."/>
            <person name="Yang X."/>
            <person name="Jeffery I.B."/>
            <person name="Cooney J.C."/>
            <person name="Kagawa T.F."/>
            <person name="Liu W."/>
            <person name="Song Y."/>
            <person name="Salvetti E."/>
            <person name="Wrobel A."/>
            <person name="Rasinkangas P."/>
            <person name="Parkhill J."/>
            <person name="Rea M.C."/>
            <person name="O'Sullivan O."/>
            <person name="Ritari J."/>
            <person name="Douillard F.P."/>
            <person name="Paul Ross R."/>
            <person name="Yang R."/>
            <person name="Briner A.E."/>
            <person name="Felis G.E."/>
            <person name="de Vos W.M."/>
            <person name="Barrangou R."/>
            <person name="Klaenhammer T.R."/>
            <person name="Caufield P.W."/>
            <person name="Cui Y."/>
            <person name="Zhang H."/>
            <person name="O'Toole P.W."/>
        </authorList>
    </citation>
    <scope>NUCLEOTIDE SEQUENCE [LARGE SCALE GENOMIC DNA]</scope>
    <source>
        <strain evidence="2 3">DSM 20623</strain>
    </source>
</reference>
<dbReference type="EMBL" id="JQBS01000024">
    <property type="protein sequence ID" value="KRN56719.1"/>
    <property type="molecule type" value="Genomic_DNA"/>
</dbReference>
<organism evidence="2 3">
    <name type="scientific">Carnobacterium divergens DSM 20623</name>
    <dbReference type="NCBI Taxonomy" id="1449336"/>
    <lineage>
        <taxon>Bacteria</taxon>
        <taxon>Bacillati</taxon>
        <taxon>Bacillota</taxon>
        <taxon>Bacilli</taxon>
        <taxon>Lactobacillales</taxon>
        <taxon>Carnobacteriaceae</taxon>
        <taxon>Carnobacterium</taxon>
    </lineage>
</organism>
<evidence type="ECO:0000313" key="3">
    <source>
        <dbReference type="Proteomes" id="UP000051658"/>
    </source>
</evidence>
<gene>
    <name evidence="2" type="ORF">IV74_GL000967</name>
</gene>
<dbReference type="CDD" id="cd00093">
    <property type="entry name" value="HTH_XRE"/>
    <property type="match status" value="1"/>
</dbReference>
<dbReference type="SMART" id="SM00530">
    <property type="entry name" value="HTH_XRE"/>
    <property type="match status" value="1"/>
</dbReference>
<dbReference type="GO" id="GO:0003677">
    <property type="term" value="F:DNA binding"/>
    <property type="evidence" value="ECO:0007669"/>
    <property type="project" value="InterPro"/>
</dbReference>
<evidence type="ECO:0000313" key="2">
    <source>
        <dbReference type="EMBL" id="KRN56719.1"/>
    </source>
</evidence>
<dbReference type="eggNOG" id="COG1396">
    <property type="taxonomic scope" value="Bacteria"/>
</dbReference>
<dbReference type="GeneID" id="89590042"/>
<dbReference type="Proteomes" id="UP000051658">
    <property type="component" value="Unassembled WGS sequence"/>
</dbReference>